<dbReference type="NCBIfam" id="TIGR00711">
    <property type="entry name" value="efflux_EmrB"/>
    <property type="match status" value="1"/>
</dbReference>
<comment type="caution">
    <text evidence="9">The sequence shown here is derived from an EMBL/GenBank/DDBJ whole genome shotgun (WGS) entry which is preliminary data.</text>
</comment>
<keyword evidence="6 7" id="KW-0472">Membrane</keyword>
<evidence type="ECO:0000256" key="1">
    <source>
        <dbReference type="ARBA" id="ARBA00004651"/>
    </source>
</evidence>
<accession>A0A3N2H7P4</accession>
<dbReference type="EMBL" id="RKHY01000001">
    <property type="protein sequence ID" value="ROS44951.1"/>
    <property type="molecule type" value="Genomic_DNA"/>
</dbReference>
<feature type="transmembrane region" description="Helical" evidence="7">
    <location>
        <begin position="80"/>
        <end position="99"/>
    </location>
</feature>
<dbReference type="AlphaFoldDB" id="A0A3N2H7P4"/>
<evidence type="ECO:0000313" key="9">
    <source>
        <dbReference type="EMBL" id="ROS44951.1"/>
    </source>
</evidence>
<dbReference type="PANTHER" id="PTHR42718:SF46">
    <property type="entry name" value="BLR6921 PROTEIN"/>
    <property type="match status" value="1"/>
</dbReference>
<dbReference type="PRINTS" id="PR01036">
    <property type="entry name" value="TCRTETB"/>
</dbReference>
<evidence type="ECO:0000259" key="8">
    <source>
        <dbReference type="PROSITE" id="PS50850"/>
    </source>
</evidence>
<evidence type="ECO:0000256" key="3">
    <source>
        <dbReference type="ARBA" id="ARBA00022475"/>
    </source>
</evidence>
<dbReference type="Proteomes" id="UP000274843">
    <property type="component" value="Unassembled WGS sequence"/>
</dbReference>
<dbReference type="InterPro" id="IPR004638">
    <property type="entry name" value="EmrB-like"/>
</dbReference>
<feature type="transmembrane region" description="Helical" evidence="7">
    <location>
        <begin position="201"/>
        <end position="221"/>
    </location>
</feature>
<name>A0A3N2H7P4_9PSEU</name>
<feature type="transmembrane region" description="Helical" evidence="7">
    <location>
        <begin position="270"/>
        <end position="294"/>
    </location>
</feature>
<feature type="transmembrane region" description="Helical" evidence="7">
    <location>
        <begin position="52"/>
        <end position="68"/>
    </location>
</feature>
<dbReference type="RefSeq" id="WP_123687368.1">
    <property type="nucleotide sequence ID" value="NZ_RKHY01000001.1"/>
</dbReference>
<dbReference type="SUPFAM" id="SSF103473">
    <property type="entry name" value="MFS general substrate transporter"/>
    <property type="match status" value="1"/>
</dbReference>
<dbReference type="Pfam" id="PF07690">
    <property type="entry name" value="MFS_1"/>
    <property type="match status" value="1"/>
</dbReference>
<sequence length="487" mass="50151">MSLDQPAARSRWLALAVLSAQTLMIVLDQTIVNVALPAIRDDLGFTPSNLSWVVNAYLIPFGGLLLLAGRLGDLAGRRHVFLAGMAVFTLASLLAGLAWNPETLMAARFLQGAGGAASTAVALGMVVRLFPEPAERAKALGTFSFVQAAGGSIGSIAGGVLTQALSWHWIFLINLPIGLLAGAVALRVLENDRGLGLRAGADWLGAALVTAALMLGVYTIVEVESHGWASAHTIGFGALSLVLLAAFGLRQSRARDPLLPPRIFASRGLTGANLTMALLVSAMFGFQFLVVLYLRQVLGLSAQATGLAMVPIAATIALVSLVISPRLSTRFGDYQVLLAGLVLIGGGLAWLAQVRPDGGYATDVLGPTVAMGIGFGLAMPALMGLGMRDAAAEDTGLASGLFNTTQQVAGALGLSVLAVLAATRTESLTGVRPEEALTSGYHLAFWVGTGLVAAALAVAALMLRPGVAARRTGEPGATVPDRALPQL</sequence>
<dbReference type="InterPro" id="IPR011701">
    <property type="entry name" value="MFS"/>
</dbReference>
<feature type="transmembrane region" description="Helical" evidence="7">
    <location>
        <begin position="139"/>
        <end position="161"/>
    </location>
</feature>
<evidence type="ECO:0000256" key="7">
    <source>
        <dbReference type="SAM" id="Phobius"/>
    </source>
</evidence>
<feature type="transmembrane region" description="Helical" evidence="7">
    <location>
        <begin position="300"/>
        <end position="322"/>
    </location>
</feature>
<gene>
    <name evidence="9" type="ORF">EDD35_7409</name>
</gene>
<feature type="transmembrane region" description="Helical" evidence="7">
    <location>
        <begin position="105"/>
        <end position="127"/>
    </location>
</feature>
<dbReference type="GeneID" id="301848637"/>
<organism evidence="9 10">
    <name type="scientific">Amycolatopsis thermoflava</name>
    <dbReference type="NCBI Taxonomy" id="84480"/>
    <lineage>
        <taxon>Bacteria</taxon>
        <taxon>Bacillati</taxon>
        <taxon>Actinomycetota</taxon>
        <taxon>Actinomycetes</taxon>
        <taxon>Pseudonocardiales</taxon>
        <taxon>Pseudonocardiaceae</taxon>
        <taxon>Amycolatopsis</taxon>
        <taxon>Amycolatopsis methanolica group</taxon>
    </lineage>
</organism>
<keyword evidence="10" id="KW-1185">Reference proteome</keyword>
<evidence type="ECO:0000256" key="2">
    <source>
        <dbReference type="ARBA" id="ARBA00022448"/>
    </source>
</evidence>
<reference evidence="9 10" key="1">
    <citation type="submission" date="2018-11" db="EMBL/GenBank/DDBJ databases">
        <title>Sequencing the genomes of 1000 actinobacteria strains.</title>
        <authorList>
            <person name="Klenk H.-P."/>
        </authorList>
    </citation>
    <scope>NUCLEOTIDE SEQUENCE [LARGE SCALE GENOMIC DNA]</scope>
    <source>
        <strain evidence="9 10">DSM 44348</strain>
    </source>
</reference>
<dbReference type="GO" id="GO:0005886">
    <property type="term" value="C:plasma membrane"/>
    <property type="evidence" value="ECO:0007669"/>
    <property type="project" value="UniProtKB-SubCell"/>
</dbReference>
<dbReference type="Gene3D" id="1.20.1250.20">
    <property type="entry name" value="MFS general substrate transporter like domains"/>
    <property type="match status" value="1"/>
</dbReference>
<dbReference type="PANTHER" id="PTHR42718">
    <property type="entry name" value="MAJOR FACILITATOR SUPERFAMILY MULTIDRUG TRANSPORTER MFSC"/>
    <property type="match status" value="1"/>
</dbReference>
<keyword evidence="2" id="KW-0813">Transport</keyword>
<evidence type="ECO:0000256" key="4">
    <source>
        <dbReference type="ARBA" id="ARBA00022692"/>
    </source>
</evidence>
<feature type="transmembrane region" description="Helical" evidence="7">
    <location>
        <begin position="167"/>
        <end position="189"/>
    </location>
</feature>
<feature type="transmembrane region" description="Helical" evidence="7">
    <location>
        <begin position="334"/>
        <end position="352"/>
    </location>
</feature>
<dbReference type="InterPro" id="IPR020846">
    <property type="entry name" value="MFS_dom"/>
</dbReference>
<dbReference type="CDD" id="cd17321">
    <property type="entry name" value="MFS_MMR_MDR_like"/>
    <property type="match status" value="1"/>
</dbReference>
<keyword evidence="3" id="KW-1003">Cell membrane</keyword>
<comment type="subcellular location">
    <subcellularLocation>
        <location evidence="1">Cell membrane</location>
        <topology evidence="1">Multi-pass membrane protein</topology>
    </subcellularLocation>
</comment>
<keyword evidence="4 7" id="KW-0812">Transmembrane</keyword>
<feature type="domain" description="Major facilitator superfamily (MFS) profile" evidence="8">
    <location>
        <begin position="14"/>
        <end position="467"/>
    </location>
</feature>
<feature type="transmembrane region" description="Helical" evidence="7">
    <location>
        <begin position="227"/>
        <end position="249"/>
    </location>
</feature>
<dbReference type="Gene3D" id="1.20.1720.10">
    <property type="entry name" value="Multidrug resistance protein D"/>
    <property type="match status" value="1"/>
</dbReference>
<feature type="transmembrane region" description="Helical" evidence="7">
    <location>
        <begin position="364"/>
        <end position="385"/>
    </location>
</feature>
<feature type="transmembrane region" description="Helical" evidence="7">
    <location>
        <begin position="12"/>
        <end position="32"/>
    </location>
</feature>
<evidence type="ECO:0000256" key="5">
    <source>
        <dbReference type="ARBA" id="ARBA00022989"/>
    </source>
</evidence>
<dbReference type="PROSITE" id="PS50850">
    <property type="entry name" value="MFS"/>
    <property type="match status" value="1"/>
</dbReference>
<protein>
    <submittedName>
        <fullName evidence="9">EmrB/QacA subfamily drug resistance transporter</fullName>
    </submittedName>
</protein>
<keyword evidence="5 7" id="KW-1133">Transmembrane helix</keyword>
<evidence type="ECO:0000313" key="10">
    <source>
        <dbReference type="Proteomes" id="UP000274843"/>
    </source>
</evidence>
<dbReference type="GO" id="GO:0022857">
    <property type="term" value="F:transmembrane transporter activity"/>
    <property type="evidence" value="ECO:0007669"/>
    <property type="project" value="InterPro"/>
</dbReference>
<dbReference type="InterPro" id="IPR036259">
    <property type="entry name" value="MFS_trans_sf"/>
</dbReference>
<proteinExistence type="predicted"/>
<feature type="transmembrane region" description="Helical" evidence="7">
    <location>
        <begin position="443"/>
        <end position="463"/>
    </location>
</feature>
<feature type="transmembrane region" description="Helical" evidence="7">
    <location>
        <begin position="397"/>
        <end position="423"/>
    </location>
</feature>
<evidence type="ECO:0000256" key="6">
    <source>
        <dbReference type="ARBA" id="ARBA00023136"/>
    </source>
</evidence>